<dbReference type="Proteomes" id="UP000007819">
    <property type="component" value="Unassembled WGS sequence"/>
</dbReference>
<dbReference type="AlphaFoldDB" id="A0A8R2FCV2"/>
<dbReference type="GeneID" id="103311557"/>
<accession>A0A8R2FCV2</accession>
<evidence type="ECO:0000313" key="1">
    <source>
        <dbReference type="EnsemblMetazoa" id="XP_008189428.1"/>
    </source>
</evidence>
<evidence type="ECO:0000313" key="2">
    <source>
        <dbReference type="Proteomes" id="UP000007819"/>
    </source>
</evidence>
<keyword evidence="2" id="KW-1185">Reference proteome</keyword>
<dbReference type="RefSeq" id="XP_008189428.1">
    <property type="nucleotide sequence ID" value="XM_008191206.1"/>
</dbReference>
<reference evidence="2" key="1">
    <citation type="submission" date="2010-06" db="EMBL/GenBank/DDBJ databases">
        <authorList>
            <person name="Jiang H."/>
            <person name="Abraham K."/>
            <person name="Ali S."/>
            <person name="Alsbrooks S.L."/>
            <person name="Anim B.N."/>
            <person name="Anosike U.S."/>
            <person name="Attaway T."/>
            <person name="Bandaranaike D.P."/>
            <person name="Battles P.K."/>
            <person name="Bell S.N."/>
            <person name="Bell A.V."/>
            <person name="Beltran B."/>
            <person name="Bickham C."/>
            <person name="Bustamante Y."/>
            <person name="Caleb T."/>
            <person name="Canada A."/>
            <person name="Cardenas V."/>
            <person name="Carter K."/>
            <person name="Chacko J."/>
            <person name="Chandrabose M.N."/>
            <person name="Chavez D."/>
            <person name="Chavez A."/>
            <person name="Chen L."/>
            <person name="Chu H.-S."/>
            <person name="Claassen K.J."/>
            <person name="Cockrell R."/>
            <person name="Collins M."/>
            <person name="Cooper J.A."/>
            <person name="Cree A."/>
            <person name="Curry S.M."/>
            <person name="Da Y."/>
            <person name="Dao M.D."/>
            <person name="Das B."/>
            <person name="Davila M.-L."/>
            <person name="Davy-Carroll L."/>
            <person name="Denson S."/>
            <person name="Dinh H."/>
            <person name="Ebong V.E."/>
            <person name="Edwards J.R."/>
            <person name="Egan A."/>
            <person name="El-Daye J."/>
            <person name="Escobedo L."/>
            <person name="Fernandez S."/>
            <person name="Fernando P.R."/>
            <person name="Flagg N."/>
            <person name="Forbes L.D."/>
            <person name="Fowler R.G."/>
            <person name="Fu Q."/>
            <person name="Gabisi R.A."/>
            <person name="Ganer J."/>
            <person name="Garbino Pronczuk A."/>
            <person name="Garcia R.M."/>
            <person name="Garner T."/>
            <person name="Garrett T.E."/>
            <person name="Gonzalez D.A."/>
            <person name="Hamid H."/>
            <person name="Hawkins E.S."/>
            <person name="Hirani K."/>
            <person name="Hogues M.E."/>
            <person name="Hollins B."/>
            <person name="Hsiao C.-H."/>
            <person name="Jabil R."/>
            <person name="James M.L."/>
            <person name="Jhangiani S.N."/>
            <person name="Johnson B."/>
            <person name="Johnson Q."/>
            <person name="Joshi V."/>
            <person name="Kalu J.B."/>
            <person name="Kam C."/>
            <person name="Kashfia A."/>
            <person name="Keebler J."/>
            <person name="Kisamo H."/>
            <person name="Kovar C.L."/>
            <person name="Lago L.A."/>
            <person name="Lai C.-Y."/>
            <person name="Laidlaw J."/>
            <person name="Lara F."/>
            <person name="Le T.-K."/>
            <person name="Lee S.L."/>
            <person name="Legall F.H."/>
            <person name="Lemon S.J."/>
            <person name="Lewis L.R."/>
            <person name="Li B."/>
            <person name="Liu Y."/>
            <person name="Liu Y.-S."/>
            <person name="Lopez J."/>
            <person name="Lozado R.J."/>
            <person name="Lu J."/>
            <person name="Madu R.C."/>
            <person name="Maheshwari M."/>
            <person name="Maheshwari R."/>
            <person name="Malloy K."/>
            <person name="Martinez E."/>
            <person name="Mathew T."/>
            <person name="Mercado I.C."/>
            <person name="Mercado C."/>
            <person name="Meyer B."/>
            <person name="Montgomery K."/>
            <person name="Morgan M.B."/>
            <person name="Munidasa M."/>
            <person name="Nazareth L.V."/>
            <person name="Nelson J."/>
            <person name="Ng B.M."/>
            <person name="Nguyen N.B."/>
            <person name="Nguyen P.Q."/>
            <person name="Nguyen T."/>
            <person name="Obregon M."/>
            <person name="Okwuonu G.O."/>
            <person name="Onwere C.G."/>
            <person name="Orozco G."/>
            <person name="Parra A."/>
            <person name="Patel S."/>
            <person name="Patil S."/>
            <person name="Perez A."/>
            <person name="Perez Y."/>
            <person name="Pham C."/>
            <person name="Primus E.L."/>
            <person name="Pu L.-L."/>
            <person name="Puazo M."/>
            <person name="Qin X."/>
            <person name="Quiroz J.B."/>
            <person name="Reese J."/>
            <person name="Richards S."/>
            <person name="Rives C.M."/>
            <person name="Robberts R."/>
            <person name="Ruiz S.J."/>
            <person name="Ruiz M.J."/>
            <person name="Santibanez J."/>
            <person name="Schneider B.W."/>
            <person name="Sisson I."/>
            <person name="Smith M."/>
            <person name="Sodergren E."/>
            <person name="Song X.-Z."/>
            <person name="Song B.B."/>
            <person name="Summersgill H."/>
            <person name="Thelus R."/>
            <person name="Thornton R.D."/>
            <person name="Trejos Z.Y."/>
            <person name="Usmani K."/>
            <person name="Vattathil S."/>
            <person name="Villasana D."/>
            <person name="Walker D.L."/>
            <person name="Wang S."/>
            <person name="Wang K."/>
            <person name="White C.S."/>
            <person name="Williams A.C."/>
            <person name="Williamson J."/>
            <person name="Wilson K."/>
            <person name="Woghiren I.O."/>
            <person name="Woodworth J.R."/>
            <person name="Worley K.C."/>
            <person name="Wright R.A."/>
            <person name="Wu W."/>
            <person name="Young L."/>
            <person name="Zhang L."/>
            <person name="Zhang J."/>
            <person name="Zhu Y."/>
            <person name="Muzny D.M."/>
            <person name="Weinstock G."/>
            <person name="Gibbs R.A."/>
        </authorList>
    </citation>
    <scope>NUCLEOTIDE SEQUENCE [LARGE SCALE GENOMIC DNA]</scope>
    <source>
        <strain evidence="2">LSR1</strain>
    </source>
</reference>
<sequence>MEGAKNIELADPNFNVPSKIDILLGAECGRNVSHTSSENYFQTTCYFEETDDLKSLVERFWQIDDLGKYENALSSTEKECLNWFNQTTTQDTSGRFMVSLPRKLNASELGESKQMALHRFFGLEKRLSKNASLKNSYSEFMNEYLALGHMETVKYHESEIKQHVYYLPHHAVIRENSSTTKLRVVSDTSARTTSGKSLNDI</sequence>
<dbReference type="OrthoDB" id="6629043at2759"/>
<reference evidence="1" key="2">
    <citation type="submission" date="2022-06" db="UniProtKB">
        <authorList>
            <consortium name="EnsemblMetazoa"/>
        </authorList>
    </citation>
    <scope>IDENTIFICATION</scope>
</reference>
<dbReference type="PANTHER" id="PTHR47331:SF5">
    <property type="entry name" value="RIBONUCLEASE H"/>
    <property type="match status" value="1"/>
</dbReference>
<name>A0A8R2FCV2_ACYPI</name>
<dbReference type="EnsemblMetazoa" id="XM_008191206.1">
    <property type="protein sequence ID" value="XP_008189428.1"/>
    <property type="gene ID" value="LOC103311557"/>
</dbReference>
<dbReference type="KEGG" id="api:103311557"/>
<dbReference type="PANTHER" id="PTHR47331">
    <property type="entry name" value="PHD-TYPE DOMAIN-CONTAINING PROTEIN"/>
    <property type="match status" value="1"/>
</dbReference>
<organism evidence="1 2">
    <name type="scientific">Acyrthosiphon pisum</name>
    <name type="common">Pea aphid</name>
    <dbReference type="NCBI Taxonomy" id="7029"/>
    <lineage>
        <taxon>Eukaryota</taxon>
        <taxon>Metazoa</taxon>
        <taxon>Ecdysozoa</taxon>
        <taxon>Arthropoda</taxon>
        <taxon>Hexapoda</taxon>
        <taxon>Insecta</taxon>
        <taxon>Pterygota</taxon>
        <taxon>Neoptera</taxon>
        <taxon>Paraneoptera</taxon>
        <taxon>Hemiptera</taxon>
        <taxon>Sternorrhyncha</taxon>
        <taxon>Aphidomorpha</taxon>
        <taxon>Aphidoidea</taxon>
        <taxon>Aphididae</taxon>
        <taxon>Macrosiphini</taxon>
        <taxon>Acyrthosiphon</taxon>
    </lineage>
</organism>
<protein>
    <submittedName>
        <fullName evidence="1">Uncharacterized protein</fullName>
    </submittedName>
</protein>
<proteinExistence type="predicted"/>